<sequence>MNMGSSCQTQTSGLRWTRSCLKAMTPPPVASPGPPGYQASALPTGSLISLHIYALHRNIAVWPDPEVLKQGLSLQAFDPLCFSPENVARCHLFAFIPFSAGP</sequence>
<reference evidence="2 3" key="1">
    <citation type="journal article" date="2020" name="Mol. Biol. Evol.">
        <title>Interspecific Gene Flow and the Evolution of Specialization in Black and White Rhinoceros.</title>
        <authorList>
            <person name="Moodley Y."/>
            <person name="Westbury M.V."/>
            <person name="Russo I.M."/>
            <person name="Gopalakrishnan S."/>
            <person name="Rakotoarivelo A."/>
            <person name="Olsen R.A."/>
            <person name="Prost S."/>
            <person name="Tunstall T."/>
            <person name="Ryder O.A."/>
            <person name="Dalen L."/>
            <person name="Bruford M.W."/>
        </authorList>
    </citation>
    <scope>NUCLEOTIDE SEQUENCE [LARGE SCALE GENOMIC DNA]</scope>
    <source>
        <strain evidence="2">SBR-YM</strain>
        <tissue evidence="2">Skin</tissue>
    </source>
</reference>
<dbReference type="InterPro" id="IPR036396">
    <property type="entry name" value="Cyt_P450_sf"/>
</dbReference>
<dbReference type="PANTHER" id="PTHR24291">
    <property type="entry name" value="CYTOCHROME P450 FAMILY 4"/>
    <property type="match status" value="1"/>
</dbReference>
<evidence type="ECO:0000256" key="1">
    <source>
        <dbReference type="ARBA" id="ARBA00010617"/>
    </source>
</evidence>
<protein>
    <submittedName>
        <fullName evidence="2">Uncharacterized protein</fullName>
    </submittedName>
</protein>
<dbReference type="AlphaFoldDB" id="A0A7J7F5R5"/>
<comment type="similarity">
    <text evidence="1">Belongs to the cytochrome P450 family.</text>
</comment>
<dbReference type="Gene3D" id="1.10.630.10">
    <property type="entry name" value="Cytochrome P450"/>
    <property type="match status" value="1"/>
</dbReference>
<name>A0A7J7F5R5_DICBM</name>
<dbReference type="GO" id="GO:0020037">
    <property type="term" value="F:heme binding"/>
    <property type="evidence" value="ECO:0007669"/>
    <property type="project" value="InterPro"/>
</dbReference>
<dbReference type="InterPro" id="IPR001128">
    <property type="entry name" value="Cyt_P450"/>
</dbReference>
<dbReference type="PANTHER" id="PTHR24291:SF149">
    <property type="entry name" value="CYTOCHROME P450 4B1"/>
    <property type="match status" value="1"/>
</dbReference>
<dbReference type="Pfam" id="PF00067">
    <property type="entry name" value="p450"/>
    <property type="match status" value="1"/>
</dbReference>
<evidence type="ECO:0000313" key="3">
    <source>
        <dbReference type="Proteomes" id="UP000551758"/>
    </source>
</evidence>
<proteinExistence type="inferred from homology"/>
<evidence type="ECO:0000313" key="2">
    <source>
        <dbReference type="EMBL" id="KAF5923198.1"/>
    </source>
</evidence>
<keyword evidence="3" id="KW-1185">Reference proteome</keyword>
<dbReference type="SUPFAM" id="SSF48264">
    <property type="entry name" value="Cytochrome P450"/>
    <property type="match status" value="1"/>
</dbReference>
<dbReference type="EMBL" id="JACDTQ010001359">
    <property type="protein sequence ID" value="KAF5923198.1"/>
    <property type="molecule type" value="Genomic_DNA"/>
</dbReference>
<gene>
    <name evidence="2" type="ORF">HPG69_012288</name>
</gene>
<feature type="non-terminal residue" evidence="2">
    <location>
        <position position="102"/>
    </location>
</feature>
<comment type="caution">
    <text evidence="2">The sequence shown here is derived from an EMBL/GenBank/DDBJ whole genome shotgun (WGS) entry which is preliminary data.</text>
</comment>
<dbReference type="GO" id="GO:0005506">
    <property type="term" value="F:iron ion binding"/>
    <property type="evidence" value="ECO:0007669"/>
    <property type="project" value="InterPro"/>
</dbReference>
<dbReference type="GO" id="GO:0004497">
    <property type="term" value="F:monooxygenase activity"/>
    <property type="evidence" value="ECO:0007669"/>
    <property type="project" value="InterPro"/>
</dbReference>
<organism evidence="2 3">
    <name type="scientific">Diceros bicornis minor</name>
    <name type="common">South-central black rhinoceros</name>
    <dbReference type="NCBI Taxonomy" id="77932"/>
    <lineage>
        <taxon>Eukaryota</taxon>
        <taxon>Metazoa</taxon>
        <taxon>Chordata</taxon>
        <taxon>Craniata</taxon>
        <taxon>Vertebrata</taxon>
        <taxon>Euteleostomi</taxon>
        <taxon>Mammalia</taxon>
        <taxon>Eutheria</taxon>
        <taxon>Laurasiatheria</taxon>
        <taxon>Perissodactyla</taxon>
        <taxon>Rhinocerotidae</taxon>
        <taxon>Diceros</taxon>
    </lineage>
</organism>
<dbReference type="GO" id="GO:0016705">
    <property type="term" value="F:oxidoreductase activity, acting on paired donors, with incorporation or reduction of molecular oxygen"/>
    <property type="evidence" value="ECO:0007669"/>
    <property type="project" value="InterPro"/>
</dbReference>
<dbReference type="InterPro" id="IPR050196">
    <property type="entry name" value="Cytochrome_P450_Monoox"/>
</dbReference>
<dbReference type="Proteomes" id="UP000551758">
    <property type="component" value="Unassembled WGS sequence"/>
</dbReference>
<accession>A0A7J7F5R5</accession>